<accession>A0AAD5TYR3</accession>
<dbReference type="SUPFAM" id="SSF53720">
    <property type="entry name" value="ALDH-like"/>
    <property type="match status" value="1"/>
</dbReference>
<dbReference type="Gene3D" id="3.40.309.10">
    <property type="entry name" value="Aldehyde Dehydrogenase, Chain A, domain 2"/>
    <property type="match status" value="1"/>
</dbReference>
<proteinExistence type="inferred from homology"/>
<dbReference type="InterPro" id="IPR010061">
    <property type="entry name" value="MeMal-semiAld_DH"/>
</dbReference>
<dbReference type="PANTHER" id="PTHR43866">
    <property type="entry name" value="MALONATE-SEMIALDEHYDE DEHYDROGENASE"/>
    <property type="match status" value="1"/>
</dbReference>
<dbReference type="InterPro" id="IPR016163">
    <property type="entry name" value="Ald_DH_C"/>
</dbReference>
<name>A0AAD5TYR3_9FUNG</name>
<reference evidence="4" key="1">
    <citation type="submission" date="2020-05" db="EMBL/GenBank/DDBJ databases">
        <title>Phylogenomic resolution of chytrid fungi.</title>
        <authorList>
            <person name="Stajich J.E."/>
            <person name="Amses K."/>
            <person name="Simmons R."/>
            <person name="Seto K."/>
            <person name="Myers J."/>
            <person name="Bonds A."/>
            <person name="Quandt C.A."/>
            <person name="Barry K."/>
            <person name="Liu P."/>
            <person name="Grigoriev I."/>
            <person name="Longcore J.E."/>
            <person name="James T.Y."/>
        </authorList>
    </citation>
    <scope>NUCLEOTIDE SEQUENCE</scope>
    <source>
        <strain evidence="4">JEL0476</strain>
    </source>
</reference>
<keyword evidence="2" id="KW-0560">Oxidoreductase</keyword>
<dbReference type="InterPro" id="IPR016162">
    <property type="entry name" value="Ald_DH_N"/>
</dbReference>
<evidence type="ECO:0000256" key="1">
    <source>
        <dbReference type="ARBA" id="ARBA00009986"/>
    </source>
</evidence>
<dbReference type="FunFam" id="3.40.605.10:FF:000007">
    <property type="entry name" value="NAD/NADP-dependent betaine aldehyde dehydrogenase"/>
    <property type="match status" value="1"/>
</dbReference>
<feature type="domain" description="Aldehyde dehydrogenase" evidence="3">
    <location>
        <begin position="36"/>
        <end position="423"/>
    </location>
</feature>
<gene>
    <name evidence="4" type="ORF">HK099_005858</name>
</gene>
<organism evidence="4 5">
    <name type="scientific">Clydaea vesicula</name>
    <dbReference type="NCBI Taxonomy" id="447962"/>
    <lineage>
        <taxon>Eukaryota</taxon>
        <taxon>Fungi</taxon>
        <taxon>Fungi incertae sedis</taxon>
        <taxon>Chytridiomycota</taxon>
        <taxon>Chytridiomycota incertae sedis</taxon>
        <taxon>Chytridiomycetes</taxon>
        <taxon>Lobulomycetales</taxon>
        <taxon>Lobulomycetaceae</taxon>
        <taxon>Clydaea</taxon>
    </lineage>
</organism>
<feature type="non-terminal residue" evidence="4">
    <location>
        <position position="423"/>
    </location>
</feature>
<evidence type="ECO:0000313" key="4">
    <source>
        <dbReference type="EMBL" id="KAJ3216456.1"/>
    </source>
</evidence>
<comment type="similarity">
    <text evidence="1">Belongs to the aldehyde dehydrogenase family.</text>
</comment>
<dbReference type="Proteomes" id="UP001211065">
    <property type="component" value="Unassembled WGS sequence"/>
</dbReference>
<comment type="caution">
    <text evidence="4">The sequence shown here is derived from an EMBL/GenBank/DDBJ whole genome shotgun (WGS) entry which is preliminary data.</text>
</comment>
<sequence>MQTQQLKYASKPLENYINGSHVANENWDLQKLNDPKTFIPVCSPSNGEIISYCPLSNKTDVEIAVKSAKAAFESWSNLTVKSRVQILIRFHQLVIKHSEELADIIVLEHGKTKSEALAEIAKGNETVEYSLSMPQLIQGKWLEVSRGVQCNDSKKPVGVVASIVPFNFPFMVPFWTIPIALATGNTMIIKPSEKVPLTMNKVMELFKEAGLPNGVINLVNGTAEAVLAICDHPDIKAVTFVGTSHVAEIVSKRCRNLNKRVLALGGAKNHLVAAPDAIIEMTAQDVVNSFTGCSGQRCMAASVLLTIGSQPVLLDEIVQRASMLTPGSGNGQMGPVIDLASKEKILKYINESEASGAKILLDGRKPFGNSNEGFWIGPTVILHKNKNDRALHDEIFGPVISILEVATKEEAIEFENANPYGNA</sequence>
<dbReference type="GO" id="GO:0006574">
    <property type="term" value="P:L-valine catabolic process"/>
    <property type="evidence" value="ECO:0007669"/>
    <property type="project" value="TreeGrafter"/>
</dbReference>
<evidence type="ECO:0000259" key="3">
    <source>
        <dbReference type="Pfam" id="PF00171"/>
    </source>
</evidence>
<dbReference type="EMBL" id="JADGJW010000477">
    <property type="protein sequence ID" value="KAJ3216456.1"/>
    <property type="molecule type" value="Genomic_DNA"/>
</dbReference>
<evidence type="ECO:0000256" key="2">
    <source>
        <dbReference type="ARBA" id="ARBA00023002"/>
    </source>
</evidence>
<protein>
    <recommendedName>
        <fullName evidence="3">Aldehyde dehydrogenase domain-containing protein</fullName>
    </recommendedName>
</protein>
<dbReference type="GO" id="GO:0006210">
    <property type="term" value="P:thymine catabolic process"/>
    <property type="evidence" value="ECO:0007669"/>
    <property type="project" value="TreeGrafter"/>
</dbReference>
<dbReference type="InterPro" id="IPR015590">
    <property type="entry name" value="Aldehyde_DH_dom"/>
</dbReference>
<dbReference type="GO" id="GO:0004491">
    <property type="term" value="F:methylmalonate-semialdehyde dehydrogenase (acylating, NAD) activity"/>
    <property type="evidence" value="ECO:0007669"/>
    <property type="project" value="InterPro"/>
</dbReference>
<dbReference type="PANTHER" id="PTHR43866:SF4">
    <property type="entry name" value="MALONATE-SEMIALDEHYDE DEHYDROGENASE"/>
    <property type="match status" value="1"/>
</dbReference>
<keyword evidence="5" id="KW-1185">Reference proteome</keyword>
<evidence type="ECO:0000313" key="5">
    <source>
        <dbReference type="Proteomes" id="UP001211065"/>
    </source>
</evidence>
<dbReference type="InterPro" id="IPR016161">
    <property type="entry name" value="Ald_DH/histidinol_DH"/>
</dbReference>
<dbReference type="AlphaFoldDB" id="A0AAD5TYR3"/>
<dbReference type="Gene3D" id="3.40.605.10">
    <property type="entry name" value="Aldehyde Dehydrogenase, Chain A, domain 1"/>
    <property type="match status" value="1"/>
</dbReference>
<dbReference type="Pfam" id="PF00171">
    <property type="entry name" value="Aldedh"/>
    <property type="match status" value="1"/>
</dbReference>